<keyword evidence="11" id="KW-1185">Reference proteome</keyword>
<evidence type="ECO:0000256" key="4">
    <source>
        <dbReference type="ARBA" id="ARBA00022980"/>
    </source>
</evidence>
<evidence type="ECO:0000313" key="10">
    <source>
        <dbReference type="EMBL" id="SDQ93854.1"/>
    </source>
</evidence>
<dbReference type="InterPro" id="IPR019926">
    <property type="entry name" value="Ribosomal_uL3_CS"/>
</dbReference>
<evidence type="ECO:0000313" key="11">
    <source>
        <dbReference type="Proteomes" id="UP000183471"/>
    </source>
</evidence>
<dbReference type="InterPro" id="IPR000597">
    <property type="entry name" value="Ribosomal_uL3"/>
</dbReference>
<dbReference type="RefSeq" id="WP_074633772.1">
    <property type="nucleotide sequence ID" value="NZ_FNKY01000001.1"/>
</dbReference>
<accession>A0ABY0TJK1</accession>
<comment type="caution">
    <text evidence="10">The sequence shown here is derived from an EMBL/GenBank/DDBJ whole genome shotgun (WGS) entry which is preliminary data.</text>
</comment>
<keyword evidence="3 7" id="KW-0694">RNA-binding</keyword>
<sequence>MSLGLVGRKVGMTRIFTDDGDSQPVTVLDVSNNRVTQIKTPDTDGYSAVQVTFGKRRASRVNKPAAGHFAKAAVEAGHILKEFRVTQEALLNLKPGAVIGLDIFQVGQKVDVTGTSIGKGYAGVIKRHGFSSNRASHGNSKSHNVPGSIGMAQDPGRVFPGKRMSGHLGSVQRTTQNLEVLRVDTERGLLLIKGAIPGSRGGDVIVHPSVKVSRIRTQSAVKADTTGAKGGTKAAKKAGA</sequence>
<dbReference type="Proteomes" id="UP000183471">
    <property type="component" value="Unassembled WGS sequence"/>
</dbReference>
<proteinExistence type="inferred from homology"/>
<feature type="modified residue" description="N5-methylglutamine" evidence="7">
    <location>
        <position position="153"/>
    </location>
</feature>
<dbReference type="Pfam" id="PF00297">
    <property type="entry name" value="Ribosomal_L3"/>
    <property type="match status" value="1"/>
</dbReference>
<keyword evidence="7" id="KW-0488">Methylation</keyword>
<evidence type="ECO:0000256" key="2">
    <source>
        <dbReference type="ARBA" id="ARBA00022730"/>
    </source>
</evidence>
<name>A0ABY0TJK1_9PROT</name>
<dbReference type="GO" id="GO:0005840">
    <property type="term" value="C:ribosome"/>
    <property type="evidence" value="ECO:0007669"/>
    <property type="project" value="UniProtKB-KW"/>
</dbReference>
<keyword evidence="5 7" id="KW-0687">Ribonucleoprotein</keyword>
<dbReference type="InterPro" id="IPR019927">
    <property type="entry name" value="Ribosomal_uL3_bac/org-type"/>
</dbReference>
<evidence type="ECO:0000256" key="8">
    <source>
        <dbReference type="RuleBase" id="RU003905"/>
    </source>
</evidence>
<evidence type="ECO:0000256" key="5">
    <source>
        <dbReference type="ARBA" id="ARBA00023274"/>
    </source>
</evidence>
<evidence type="ECO:0000256" key="1">
    <source>
        <dbReference type="ARBA" id="ARBA00006540"/>
    </source>
</evidence>
<comment type="function">
    <text evidence="7 9">One of the primary rRNA binding proteins, it binds directly near the 3'-end of the 23S rRNA, where it nucleates assembly of the 50S subunit.</text>
</comment>
<dbReference type="EMBL" id="FNKY01000001">
    <property type="protein sequence ID" value="SDQ93854.1"/>
    <property type="molecule type" value="Genomic_DNA"/>
</dbReference>
<evidence type="ECO:0000256" key="9">
    <source>
        <dbReference type="RuleBase" id="RU003906"/>
    </source>
</evidence>
<comment type="PTM">
    <text evidence="7">Methylated by PrmB.</text>
</comment>
<dbReference type="Gene3D" id="2.40.30.10">
    <property type="entry name" value="Translation factors"/>
    <property type="match status" value="1"/>
</dbReference>
<dbReference type="PROSITE" id="PS00474">
    <property type="entry name" value="RIBOSOMAL_L3"/>
    <property type="match status" value="1"/>
</dbReference>
<dbReference type="NCBIfam" id="TIGR03625">
    <property type="entry name" value="L3_bact"/>
    <property type="match status" value="1"/>
</dbReference>
<dbReference type="Gene3D" id="3.30.160.810">
    <property type="match status" value="1"/>
</dbReference>
<evidence type="ECO:0000256" key="7">
    <source>
        <dbReference type="HAMAP-Rule" id="MF_01325"/>
    </source>
</evidence>
<keyword evidence="2 7" id="KW-0699">rRNA-binding</keyword>
<dbReference type="SUPFAM" id="SSF50447">
    <property type="entry name" value="Translation proteins"/>
    <property type="match status" value="1"/>
</dbReference>
<keyword evidence="4 7" id="KW-0689">Ribosomal protein</keyword>
<dbReference type="PANTHER" id="PTHR11229">
    <property type="entry name" value="50S RIBOSOMAL PROTEIN L3"/>
    <property type="match status" value="1"/>
</dbReference>
<dbReference type="PANTHER" id="PTHR11229:SF16">
    <property type="entry name" value="LARGE RIBOSOMAL SUBUNIT PROTEIN UL3C"/>
    <property type="match status" value="1"/>
</dbReference>
<dbReference type="InterPro" id="IPR009000">
    <property type="entry name" value="Transl_B-barrel_sf"/>
</dbReference>
<evidence type="ECO:0000256" key="6">
    <source>
        <dbReference type="ARBA" id="ARBA00035243"/>
    </source>
</evidence>
<dbReference type="HAMAP" id="MF_01325_B">
    <property type="entry name" value="Ribosomal_uL3_B"/>
    <property type="match status" value="1"/>
</dbReference>
<organism evidence="10 11">
    <name type="scientific">Nitrosospira multiformis</name>
    <dbReference type="NCBI Taxonomy" id="1231"/>
    <lineage>
        <taxon>Bacteria</taxon>
        <taxon>Pseudomonadati</taxon>
        <taxon>Pseudomonadota</taxon>
        <taxon>Betaproteobacteria</taxon>
        <taxon>Nitrosomonadales</taxon>
        <taxon>Nitrosomonadaceae</taxon>
        <taxon>Nitrosospira</taxon>
    </lineage>
</organism>
<comment type="similarity">
    <text evidence="1 7 8">Belongs to the universal ribosomal protein uL3 family.</text>
</comment>
<protein>
    <recommendedName>
        <fullName evidence="6 7">Large ribosomal subunit protein uL3</fullName>
    </recommendedName>
</protein>
<comment type="subunit">
    <text evidence="7 9">Part of the 50S ribosomal subunit. Forms a cluster with proteins L14 and L19.</text>
</comment>
<evidence type="ECO:0000256" key="3">
    <source>
        <dbReference type="ARBA" id="ARBA00022884"/>
    </source>
</evidence>
<reference evidence="10 11" key="1">
    <citation type="submission" date="2016-10" db="EMBL/GenBank/DDBJ databases">
        <authorList>
            <person name="Varghese N."/>
            <person name="Submissions S."/>
        </authorList>
    </citation>
    <scope>NUCLEOTIDE SEQUENCE [LARGE SCALE GENOMIC DNA]</scope>
    <source>
        <strain evidence="10 11">Nl1</strain>
    </source>
</reference>
<gene>
    <name evidence="7" type="primary">rplC</name>
    <name evidence="10" type="ORF">SAMN05216402_2900</name>
</gene>